<evidence type="ECO:0000313" key="7">
    <source>
        <dbReference type="EMBL" id="ASI13363.1"/>
    </source>
</evidence>
<keyword evidence="2 4" id="KW-0689">Ribosomal protein</keyword>
<dbReference type="RefSeq" id="WP_088819533.1">
    <property type="nucleotide sequence ID" value="NZ_CP019964.1"/>
</dbReference>
<feature type="region of interest" description="Disordered" evidence="6">
    <location>
        <begin position="1"/>
        <end position="35"/>
    </location>
</feature>
<dbReference type="InterPro" id="IPR020574">
    <property type="entry name" value="Ribosomal_uS9_CS"/>
</dbReference>
<evidence type="ECO:0000256" key="1">
    <source>
        <dbReference type="ARBA" id="ARBA00005251"/>
    </source>
</evidence>
<evidence type="ECO:0000256" key="2">
    <source>
        <dbReference type="ARBA" id="ARBA00022980"/>
    </source>
</evidence>
<protein>
    <recommendedName>
        <fullName evidence="5">30S ribosomal protein S9</fullName>
    </recommendedName>
</protein>
<dbReference type="GO" id="GO:0000462">
    <property type="term" value="P:maturation of SSU-rRNA from tricistronic rRNA transcript (SSU-rRNA, 5.8S rRNA, LSU-rRNA)"/>
    <property type="evidence" value="ECO:0007669"/>
    <property type="project" value="TreeGrafter"/>
</dbReference>
<evidence type="ECO:0000256" key="3">
    <source>
        <dbReference type="ARBA" id="ARBA00023274"/>
    </source>
</evidence>
<dbReference type="SUPFAM" id="SSF54211">
    <property type="entry name" value="Ribosomal protein S5 domain 2-like"/>
    <property type="match status" value="1"/>
</dbReference>
<name>A0A218NLM2_9ARCH</name>
<dbReference type="OrthoDB" id="52677at2157"/>
<dbReference type="PANTHER" id="PTHR21569">
    <property type="entry name" value="RIBOSOMAL PROTEIN S9"/>
    <property type="match status" value="1"/>
</dbReference>
<dbReference type="Proteomes" id="UP000197679">
    <property type="component" value="Chromosome"/>
</dbReference>
<dbReference type="PANTHER" id="PTHR21569:SF16">
    <property type="entry name" value="RIBOSOMAL PROTEIN S16"/>
    <property type="match status" value="1"/>
</dbReference>
<dbReference type="GO" id="GO:0006412">
    <property type="term" value="P:translation"/>
    <property type="evidence" value="ECO:0007669"/>
    <property type="project" value="InterPro"/>
</dbReference>
<dbReference type="KEGG" id="marh:Mia14_0017"/>
<dbReference type="GO" id="GO:0003723">
    <property type="term" value="F:RNA binding"/>
    <property type="evidence" value="ECO:0007669"/>
    <property type="project" value="TreeGrafter"/>
</dbReference>
<reference evidence="7 8" key="1">
    <citation type="journal article" date="2017" name="Nat. Commun.">
        <title>'ARMAN' archaea depend on association with euryarchaeal host in culture and in situ.</title>
        <authorList>
            <person name="Golyshina O."/>
            <person name="Toshchakov S."/>
            <person name="Makarova K."/>
            <person name="Gavrilov S."/>
            <person name="Korzhenkov A."/>
            <person name="La Cono V."/>
            <person name="Arcadi E."/>
            <person name="Nechitaylo T."/>
            <person name="Ferrer M."/>
            <person name="Kublanov I."/>
            <person name="Wolf Y."/>
            <person name="Yakimov M."/>
            <person name="Golyshin P."/>
            <person name="Slesarev A."/>
            <person name="Kozyavkin S."/>
        </authorList>
    </citation>
    <scope>NUCLEOTIDE SEQUENCE [LARGE SCALE GENOMIC DNA]</scope>
    <source>
        <strain evidence="7 8">Mia14</strain>
    </source>
</reference>
<dbReference type="GO" id="GO:0022627">
    <property type="term" value="C:cytosolic small ribosomal subunit"/>
    <property type="evidence" value="ECO:0007669"/>
    <property type="project" value="TreeGrafter"/>
</dbReference>
<keyword evidence="8" id="KW-1185">Reference proteome</keyword>
<evidence type="ECO:0000313" key="8">
    <source>
        <dbReference type="Proteomes" id="UP000197679"/>
    </source>
</evidence>
<sequence length="157" mass="17341">MPEAVKKTSKRKSSSAKSSKKEVKVAISKSKRKRSIARASVKNGPGTIRINGRLIDTIEPTFIKDEVLTPINFSDMTKDICNKLSISVNVHGGGVSSQAQACASAIAKAIVEYSGSAEIKREYLNYNRNLLIDDPRRVEPKKFLGPKARARFQTSYR</sequence>
<comment type="similarity">
    <text evidence="1 4">Belongs to the universal ribosomal protein uS9 family.</text>
</comment>
<evidence type="ECO:0000256" key="4">
    <source>
        <dbReference type="RuleBase" id="RU003815"/>
    </source>
</evidence>
<dbReference type="GO" id="GO:0003735">
    <property type="term" value="F:structural constituent of ribosome"/>
    <property type="evidence" value="ECO:0007669"/>
    <property type="project" value="InterPro"/>
</dbReference>
<accession>A0A218NLM2</accession>
<proteinExistence type="inferred from homology"/>
<gene>
    <name evidence="7" type="ORF">Mia14_0017</name>
</gene>
<dbReference type="EMBL" id="CP019964">
    <property type="protein sequence ID" value="ASI13363.1"/>
    <property type="molecule type" value="Genomic_DNA"/>
</dbReference>
<dbReference type="PROSITE" id="PS00360">
    <property type="entry name" value="RIBOSOMAL_S9"/>
    <property type="match status" value="1"/>
</dbReference>
<dbReference type="InterPro" id="IPR000754">
    <property type="entry name" value="Ribosomal_uS9"/>
</dbReference>
<dbReference type="InterPro" id="IPR020568">
    <property type="entry name" value="Ribosomal_Su5_D2-typ_SF"/>
</dbReference>
<dbReference type="InterPro" id="IPR014721">
    <property type="entry name" value="Ribsml_uS5_D2-typ_fold_subgr"/>
</dbReference>
<organism evidence="7 8">
    <name type="scientific">Candidatus Mancarchaeum acidiphilum</name>
    <dbReference type="NCBI Taxonomy" id="1920749"/>
    <lineage>
        <taxon>Archaea</taxon>
        <taxon>Candidatus Micrarchaeota</taxon>
        <taxon>Candidatus Mancarchaeum</taxon>
    </lineage>
</organism>
<dbReference type="Gene3D" id="3.30.230.10">
    <property type="match status" value="1"/>
</dbReference>
<dbReference type="GeneID" id="33313579"/>
<keyword evidence="3 4" id="KW-0687">Ribonucleoprotein</keyword>
<dbReference type="Pfam" id="PF00380">
    <property type="entry name" value="Ribosomal_S9"/>
    <property type="match status" value="1"/>
</dbReference>
<dbReference type="AlphaFoldDB" id="A0A218NLM2"/>
<evidence type="ECO:0000256" key="5">
    <source>
        <dbReference type="RuleBase" id="RU003817"/>
    </source>
</evidence>
<evidence type="ECO:0000256" key="6">
    <source>
        <dbReference type="SAM" id="MobiDB-lite"/>
    </source>
</evidence>